<protein>
    <submittedName>
        <fullName evidence="1">Uncharacterized protein</fullName>
    </submittedName>
</protein>
<proteinExistence type="predicted"/>
<gene>
    <name evidence="1" type="ORF">LCGC14_1820190</name>
</gene>
<name>A0A0F9H7C4_9ZZZZ</name>
<sequence length="151" mass="18159">MMHRAKIYQFDEKLHTLDIKLIDKRKVSMEYSQIICNRCSATLQYVNVLRIKRDHYNIGNNCYDSIKIILSKIRNISLHLLTEQLESNYFKYLKNKYCKAKVLPQKSEDVRFHPDFNRYIAMKYDEAHGGLPSFKEREFNELKAFFQPKNK</sequence>
<dbReference type="AlphaFoldDB" id="A0A0F9H7C4"/>
<organism evidence="1">
    <name type="scientific">marine sediment metagenome</name>
    <dbReference type="NCBI Taxonomy" id="412755"/>
    <lineage>
        <taxon>unclassified sequences</taxon>
        <taxon>metagenomes</taxon>
        <taxon>ecological metagenomes</taxon>
    </lineage>
</organism>
<accession>A0A0F9H7C4</accession>
<evidence type="ECO:0000313" key="1">
    <source>
        <dbReference type="EMBL" id="KKL98861.1"/>
    </source>
</evidence>
<dbReference type="EMBL" id="LAZR01017814">
    <property type="protein sequence ID" value="KKL98861.1"/>
    <property type="molecule type" value="Genomic_DNA"/>
</dbReference>
<reference evidence="1" key="1">
    <citation type="journal article" date="2015" name="Nature">
        <title>Complex archaea that bridge the gap between prokaryotes and eukaryotes.</title>
        <authorList>
            <person name="Spang A."/>
            <person name="Saw J.H."/>
            <person name="Jorgensen S.L."/>
            <person name="Zaremba-Niedzwiedzka K."/>
            <person name="Martijn J."/>
            <person name="Lind A.E."/>
            <person name="van Eijk R."/>
            <person name="Schleper C."/>
            <person name="Guy L."/>
            <person name="Ettema T.J."/>
        </authorList>
    </citation>
    <scope>NUCLEOTIDE SEQUENCE</scope>
</reference>
<comment type="caution">
    <text evidence="1">The sequence shown here is derived from an EMBL/GenBank/DDBJ whole genome shotgun (WGS) entry which is preliminary data.</text>
</comment>